<protein>
    <recommendedName>
        <fullName evidence="4">Lipoprotein</fullName>
    </recommendedName>
</protein>
<comment type="caution">
    <text evidence="2">The sequence shown here is derived from an EMBL/GenBank/DDBJ whole genome shotgun (WGS) entry which is preliminary data.</text>
</comment>
<dbReference type="PROSITE" id="PS51257">
    <property type="entry name" value="PROKAR_LIPOPROTEIN"/>
    <property type="match status" value="1"/>
</dbReference>
<evidence type="ECO:0008006" key="4">
    <source>
        <dbReference type="Google" id="ProtNLM"/>
    </source>
</evidence>
<name>A0ABQ6BX84_9NEIS</name>
<sequence>MNFKAASITLALASVFSVGLISCNGSVDNGGPSIPSPTPTTVPTPVEAQGIYNGSTSDSRQLVTLIVPSGQYYAWYTTKLSSTVLGGGIEGVLSASDGTLASNNGVDYNIELDTISPAVLAGSYTVQSTISGNLTYGQNGDQVTFSANYDTAYDNTPSLSAVTGTYDGVASSPGGTELVVFTVGTDGKVAGVDPNNCTFSGTLTPNADHNYYALSVTFGASPCVAAGQTFTGVSLYQATGGQLLGMAPNSSRTNGVIFRAVKRPS</sequence>
<accession>A0ABQ6BX84</accession>
<keyword evidence="1" id="KW-0732">Signal</keyword>
<reference evidence="3" key="1">
    <citation type="journal article" date="2019" name="Int. J. Syst. Evol. Microbiol.">
        <title>The Global Catalogue of Microorganisms (GCM) 10K type strain sequencing project: providing services to taxonomists for standard genome sequencing and annotation.</title>
        <authorList>
            <consortium name="The Broad Institute Genomics Platform"/>
            <consortium name="The Broad Institute Genome Sequencing Center for Infectious Disease"/>
            <person name="Wu L."/>
            <person name="Ma J."/>
        </authorList>
    </citation>
    <scope>NUCLEOTIDE SEQUENCE [LARGE SCALE GENOMIC DNA]</scope>
    <source>
        <strain evidence="3">NBRC 104970</strain>
    </source>
</reference>
<gene>
    <name evidence="2" type="ORF">GCM10007860_31920</name>
</gene>
<keyword evidence="3" id="KW-1185">Reference proteome</keyword>
<evidence type="ECO:0000313" key="3">
    <source>
        <dbReference type="Proteomes" id="UP001156836"/>
    </source>
</evidence>
<evidence type="ECO:0000313" key="2">
    <source>
        <dbReference type="EMBL" id="GLS06027.1"/>
    </source>
</evidence>
<feature type="signal peptide" evidence="1">
    <location>
        <begin position="1"/>
        <end position="21"/>
    </location>
</feature>
<organism evidence="2 3">
    <name type="scientific">Chitiniphilus shinanonensis</name>
    <dbReference type="NCBI Taxonomy" id="553088"/>
    <lineage>
        <taxon>Bacteria</taxon>
        <taxon>Pseudomonadati</taxon>
        <taxon>Pseudomonadota</taxon>
        <taxon>Betaproteobacteria</taxon>
        <taxon>Neisseriales</taxon>
        <taxon>Chitinibacteraceae</taxon>
        <taxon>Chitiniphilus</taxon>
    </lineage>
</organism>
<feature type="chain" id="PRO_5045634964" description="Lipoprotein" evidence="1">
    <location>
        <begin position="22"/>
        <end position="265"/>
    </location>
</feature>
<dbReference type="RefSeq" id="WP_018749360.1">
    <property type="nucleotide sequence ID" value="NZ_BSOZ01000084.1"/>
</dbReference>
<dbReference type="EMBL" id="BSOZ01000084">
    <property type="protein sequence ID" value="GLS06027.1"/>
    <property type="molecule type" value="Genomic_DNA"/>
</dbReference>
<evidence type="ECO:0000256" key="1">
    <source>
        <dbReference type="SAM" id="SignalP"/>
    </source>
</evidence>
<dbReference type="Proteomes" id="UP001156836">
    <property type="component" value="Unassembled WGS sequence"/>
</dbReference>
<proteinExistence type="predicted"/>